<accession>A0A3M7P454</accession>
<sequence>MQFKIKFTHNFDFFIELEYFSSLNAASGRLLVCSEKKALNRMKSFYGPKIPNLIPKFHSFEFLIQQKRIKTPRNNFKIEINKNISIGTVSFVYNIPFLIKINSLDMKQND</sequence>
<reference evidence="1 2" key="1">
    <citation type="journal article" date="2018" name="Sci. Rep.">
        <title>Genomic signatures of local adaptation to the degree of environmental predictability in rotifers.</title>
        <authorList>
            <person name="Franch-Gras L."/>
            <person name="Hahn C."/>
            <person name="Garcia-Roger E.M."/>
            <person name="Carmona M.J."/>
            <person name="Serra M."/>
            <person name="Gomez A."/>
        </authorList>
    </citation>
    <scope>NUCLEOTIDE SEQUENCE [LARGE SCALE GENOMIC DNA]</scope>
    <source>
        <strain evidence="1">HYR1</strain>
    </source>
</reference>
<dbReference type="EMBL" id="REGN01013608">
    <property type="protein sequence ID" value="RMZ93709.1"/>
    <property type="molecule type" value="Genomic_DNA"/>
</dbReference>
<evidence type="ECO:0000313" key="1">
    <source>
        <dbReference type="EMBL" id="RMZ93709.1"/>
    </source>
</evidence>
<name>A0A3M7P454_BRAPC</name>
<dbReference type="Proteomes" id="UP000276133">
    <property type="component" value="Unassembled WGS sequence"/>
</dbReference>
<comment type="caution">
    <text evidence="1">The sequence shown here is derived from an EMBL/GenBank/DDBJ whole genome shotgun (WGS) entry which is preliminary data.</text>
</comment>
<proteinExistence type="predicted"/>
<keyword evidence="2" id="KW-1185">Reference proteome</keyword>
<gene>
    <name evidence="1" type="ORF">BpHYR1_017130</name>
</gene>
<protein>
    <submittedName>
        <fullName evidence="1">Uncharacterized protein</fullName>
    </submittedName>
</protein>
<dbReference type="AlphaFoldDB" id="A0A3M7P454"/>
<evidence type="ECO:0000313" key="2">
    <source>
        <dbReference type="Proteomes" id="UP000276133"/>
    </source>
</evidence>
<organism evidence="1 2">
    <name type="scientific">Brachionus plicatilis</name>
    <name type="common">Marine rotifer</name>
    <name type="synonym">Brachionus muelleri</name>
    <dbReference type="NCBI Taxonomy" id="10195"/>
    <lineage>
        <taxon>Eukaryota</taxon>
        <taxon>Metazoa</taxon>
        <taxon>Spiralia</taxon>
        <taxon>Gnathifera</taxon>
        <taxon>Rotifera</taxon>
        <taxon>Eurotatoria</taxon>
        <taxon>Monogononta</taxon>
        <taxon>Pseudotrocha</taxon>
        <taxon>Ploima</taxon>
        <taxon>Brachionidae</taxon>
        <taxon>Brachionus</taxon>
    </lineage>
</organism>